<dbReference type="Gene3D" id="3.50.50.60">
    <property type="entry name" value="FAD/NAD(P)-binding domain"/>
    <property type="match status" value="2"/>
</dbReference>
<evidence type="ECO:0000256" key="3">
    <source>
        <dbReference type="ARBA" id="ARBA00005349"/>
    </source>
</evidence>
<evidence type="ECO:0000256" key="5">
    <source>
        <dbReference type="ARBA" id="ARBA00022827"/>
    </source>
</evidence>
<dbReference type="GO" id="GO:0008681">
    <property type="term" value="F:2-octaprenyl-6-methoxyphenol hydroxylase activity"/>
    <property type="evidence" value="ECO:0007669"/>
    <property type="project" value="TreeGrafter"/>
</dbReference>
<comment type="cofactor">
    <cofactor evidence="1">
        <name>FAD</name>
        <dbReference type="ChEBI" id="CHEBI:57692"/>
    </cofactor>
</comment>
<dbReference type="InterPro" id="IPR051205">
    <property type="entry name" value="UbiH/COQ6_monooxygenase"/>
</dbReference>
<dbReference type="GO" id="GO:0006744">
    <property type="term" value="P:ubiquinone biosynthetic process"/>
    <property type="evidence" value="ECO:0007669"/>
    <property type="project" value="InterPro"/>
</dbReference>
<comment type="similarity">
    <text evidence="3">Belongs to the UbiH/COQ6 family.</text>
</comment>
<evidence type="ECO:0000256" key="2">
    <source>
        <dbReference type="ARBA" id="ARBA00004749"/>
    </source>
</evidence>
<keyword evidence="6" id="KW-0560">Oxidoreductase</keyword>
<dbReference type="GO" id="GO:0071949">
    <property type="term" value="F:FAD binding"/>
    <property type="evidence" value="ECO:0007669"/>
    <property type="project" value="InterPro"/>
</dbReference>
<dbReference type="SUPFAM" id="SSF51905">
    <property type="entry name" value="FAD/NAD(P)-binding domain"/>
    <property type="match status" value="1"/>
</dbReference>
<dbReference type="EMBL" id="WTVM01000015">
    <property type="protein sequence ID" value="NMG02143.1"/>
    <property type="molecule type" value="Genomic_DNA"/>
</dbReference>
<keyword evidence="10" id="KW-1185">Reference proteome</keyword>
<accession>A0A972F696</accession>
<dbReference type="InterPro" id="IPR036188">
    <property type="entry name" value="FAD/NAD-bd_sf"/>
</dbReference>
<organism evidence="9 10">
    <name type="scientific">Azoarcus taiwanensis</name>
    <dbReference type="NCBI Taxonomy" id="666964"/>
    <lineage>
        <taxon>Bacteria</taxon>
        <taxon>Pseudomonadati</taxon>
        <taxon>Pseudomonadota</taxon>
        <taxon>Betaproteobacteria</taxon>
        <taxon>Rhodocyclales</taxon>
        <taxon>Zoogloeaceae</taxon>
        <taxon>Azoarcus</taxon>
    </lineage>
</organism>
<dbReference type="PRINTS" id="PR00420">
    <property type="entry name" value="RNGMNOXGNASE"/>
</dbReference>
<evidence type="ECO:0000256" key="6">
    <source>
        <dbReference type="ARBA" id="ARBA00023002"/>
    </source>
</evidence>
<evidence type="ECO:0000313" key="9">
    <source>
        <dbReference type="EMBL" id="NMG02143.1"/>
    </source>
</evidence>
<dbReference type="NCBIfam" id="TIGR01988">
    <property type="entry name" value="Ubi-OHases"/>
    <property type="match status" value="1"/>
</dbReference>
<dbReference type="PANTHER" id="PTHR43876:SF8">
    <property type="entry name" value="2-OCTAPRENYL-6-METHOXYPHENOL HYDROXYLASE"/>
    <property type="match status" value="1"/>
</dbReference>
<name>A0A972F696_9RHOO</name>
<proteinExistence type="inferred from homology"/>
<evidence type="ECO:0000256" key="1">
    <source>
        <dbReference type="ARBA" id="ARBA00001974"/>
    </source>
</evidence>
<comment type="pathway">
    <text evidence="2">Cofactor biosynthesis; ubiquinone biosynthesis.</text>
</comment>
<gene>
    <name evidence="9" type="ORF">GPA21_04050</name>
</gene>
<reference evidence="9" key="1">
    <citation type="submission" date="2019-12" db="EMBL/GenBank/DDBJ databases">
        <title>Comparative genomics gives insights into the taxonomy of the Azoarcus-Aromatoleum group and reveals separate origins of nif in the plant-associated Azoarcus and non-plant-associated Aromatoleum sub-groups.</title>
        <authorList>
            <person name="Lafos M."/>
            <person name="Maluk M."/>
            <person name="Batista M."/>
            <person name="Junghare M."/>
            <person name="Carmona M."/>
            <person name="Faoro H."/>
            <person name="Cruz L.M."/>
            <person name="Battistoni F."/>
            <person name="De Souza E."/>
            <person name="Pedrosa F."/>
            <person name="Chen W.-M."/>
            <person name="Poole P.S."/>
            <person name="Dixon R.A."/>
            <person name="James E.K."/>
        </authorList>
    </citation>
    <scope>NUCLEOTIDE SEQUENCE</scope>
    <source>
        <strain evidence="9">NSC3</strain>
    </source>
</reference>
<dbReference type="InterPro" id="IPR002938">
    <property type="entry name" value="FAD-bd"/>
</dbReference>
<evidence type="ECO:0000313" key="10">
    <source>
        <dbReference type="Proteomes" id="UP000599523"/>
    </source>
</evidence>
<keyword evidence="5" id="KW-0274">FAD</keyword>
<dbReference type="AlphaFoldDB" id="A0A972F696"/>
<evidence type="ECO:0000256" key="7">
    <source>
        <dbReference type="ARBA" id="ARBA00023033"/>
    </source>
</evidence>
<sequence>MHTHDLLIVGAGPVGLALACALRDSGLDIVLVDARSAQASAADPRVLALAHGTRLTLQNLGAWQGLETTPIRSIHVSQQGGFGRTLIRASDHGLDALGHVGSAGALASRLGEIAARSRLEVREFTRVKSLAAHEDHVEASLEHASDGPSSLRARLVACAEGGLANPDADIVERDYRQQAVIAHVDCPNGHEYRAYERFTREGPVALLPHGRGFALVHVLSPESAEAMLQLDDDEYRHRLQPLIGGRVALGKVSDRLCYPLGLRYRKETTGQRTVWLGNAAQTLHPVAGQGFNLALRDVHALASVLQAHPGDPGDQNTLLTFANQRKLDRQSTIFFTDSLVRLFSNDNPLLRHARGAGLFALDVCPPLRDFVARRMMFGARAWP</sequence>
<dbReference type="PANTHER" id="PTHR43876">
    <property type="entry name" value="UBIQUINONE BIOSYNTHESIS MONOOXYGENASE COQ6, MITOCHONDRIAL"/>
    <property type="match status" value="1"/>
</dbReference>
<comment type="caution">
    <text evidence="9">The sequence shown here is derived from an EMBL/GenBank/DDBJ whole genome shotgun (WGS) entry which is preliminary data.</text>
</comment>
<dbReference type="RefSeq" id="WP_168986935.1">
    <property type="nucleotide sequence ID" value="NZ_CAWPHM010000066.1"/>
</dbReference>
<dbReference type="Proteomes" id="UP000599523">
    <property type="component" value="Unassembled WGS sequence"/>
</dbReference>
<dbReference type="Pfam" id="PF01494">
    <property type="entry name" value="FAD_binding_3"/>
    <property type="match status" value="1"/>
</dbReference>
<keyword evidence="4" id="KW-0285">Flavoprotein</keyword>
<keyword evidence="7" id="KW-0503">Monooxygenase</keyword>
<protein>
    <submittedName>
        <fullName evidence="9">NAD(P)-binding protein</fullName>
    </submittedName>
</protein>
<feature type="domain" description="FAD-binding" evidence="8">
    <location>
        <begin position="5"/>
        <end position="327"/>
    </location>
</feature>
<dbReference type="InterPro" id="IPR010971">
    <property type="entry name" value="UbiH/COQ6"/>
</dbReference>
<evidence type="ECO:0000259" key="8">
    <source>
        <dbReference type="Pfam" id="PF01494"/>
    </source>
</evidence>
<evidence type="ECO:0000256" key="4">
    <source>
        <dbReference type="ARBA" id="ARBA00022630"/>
    </source>
</evidence>